<protein>
    <submittedName>
        <fullName evidence="4">RNA recognition motif (RRM, RBD, or RNP domain)</fullName>
    </submittedName>
</protein>
<gene>
    <name evidence="4" type="ORF">Pan181_43800</name>
</gene>
<name>A0A518ATU5_9BACT</name>
<dbReference type="PROSITE" id="PS50102">
    <property type="entry name" value="RRM"/>
    <property type="match status" value="1"/>
</dbReference>
<dbReference type="SMART" id="SM00360">
    <property type="entry name" value="RRM"/>
    <property type="match status" value="1"/>
</dbReference>
<evidence type="ECO:0000313" key="5">
    <source>
        <dbReference type="Proteomes" id="UP000315750"/>
    </source>
</evidence>
<evidence type="ECO:0000256" key="1">
    <source>
        <dbReference type="ARBA" id="ARBA00022884"/>
    </source>
</evidence>
<dbReference type="AlphaFoldDB" id="A0A518ATU5"/>
<dbReference type="Proteomes" id="UP000315750">
    <property type="component" value="Chromosome"/>
</dbReference>
<feature type="compositionally biased region" description="Gly residues" evidence="2">
    <location>
        <begin position="142"/>
        <end position="157"/>
    </location>
</feature>
<evidence type="ECO:0000313" key="4">
    <source>
        <dbReference type="EMBL" id="QDU58153.1"/>
    </source>
</evidence>
<dbReference type="PANTHER" id="PTHR48027">
    <property type="entry name" value="HETEROGENEOUS NUCLEAR RIBONUCLEOPROTEIN 87F-RELATED"/>
    <property type="match status" value="1"/>
</dbReference>
<dbReference type="InterPro" id="IPR000504">
    <property type="entry name" value="RRM_dom"/>
</dbReference>
<feature type="region of interest" description="Disordered" evidence="2">
    <location>
        <begin position="123"/>
        <end position="157"/>
    </location>
</feature>
<proteinExistence type="predicted"/>
<organism evidence="4 5">
    <name type="scientific">Aeoliella mucimassa</name>
    <dbReference type="NCBI Taxonomy" id="2527972"/>
    <lineage>
        <taxon>Bacteria</taxon>
        <taxon>Pseudomonadati</taxon>
        <taxon>Planctomycetota</taxon>
        <taxon>Planctomycetia</taxon>
        <taxon>Pirellulales</taxon>
        <taxon>Lacipirellulaceae</taxon>
        <taxon>Aeoliella</taxon>
    </lineage>
</organism>
<evidence type="ECO:0000259" key="3">
    <source>
        <dbReference type="PROSITE" id="PS50102"/>
    </source>
</evidence>
<feature type="domain" description="RRM" evidence="3">
    <location>
        <begin position="59"/>
        <end position="137"/>
    </location>
</feature>
<keyword evidence="1" id="KW-0694">RNA-binding</keyword>
<dbReference type="CDD" id="cd21608">
    <property type="entry name" value="RRM2_NsCP33_like"/>
    <property type="match status" value="1"/>
</dbReference>
<dbReference type="SUPFAM" id="SSF54928">
    <property type="entry name" value="RNA-binding domain, RBD"/>
    <property type="match status" value="1"/>
</dbReference>
<dbReference type="Pfam" id="PF00076">
    <property type="entry name" value="RRM_1"/>
    <property type="match status" value="1"/>
</dbReference>
<accession>A0A518ATU5</accession>
<dbReference type="InterPro" id="IPR035979">
    <property type="entry name" value="RBD_domain_sf"/>
</dbReference>
<reference evidence="4 5" key="1">
    <citation type="submission" date="2019-02" db="EMBL/GenBank/DDBJ databases">
        <title>Deep-cultivation of Planctomycetes and their phenomic and genomic characterization uncovers novel biology.</title>
        <authorList>
            <person name="Wiegand S."/>
            <person name="Jogler M."/>
            <person name="Boedeker C."/>
            <person name="Pinto D."/>
            <person name="Vollmers J."/>
            <person name="Rivas-Marin E."/>
            <person name="Kohn T."/>
            <person name="Peeters S.H."/>
            <person name="Heuer A."/>
            <person name="Rast P."/>
            <person name="Oberbeckmann S."/>
            <person name="Bunk B."/>
            <person name="Jeske O."/>
            <person name="Meyerdierks A."/>
            <person name="Storesund J.E."/>
            <person name="Kallscheuer N."/>
            <person name="Luecker S."/>
            <person name="Lage O.M."/>
            <person name="Pohl T."/>
            <person name="Merkel B.J."/>
            <person name="Hornburger P."/>
            <person name="Mueller R.-W."/>
            <person name="Bruemmer F."/>
            <person name="Labrenz M."/>
            <person name="Spormann A.M."/>
            <person name="Op den Camp H."/>
            <person name="Overmann J."/>
            <person name="Amann R."/>
            <person name="Jetten M.S.M."/>
            <person name="Mascher T."/>
            <person name="Medema M.H."/>
            <person name="Devos D.P."/>
            <person name="Kaster A.-K."/>
            <person name="Ovreas L."/>
            <person name="Rohde M."/>
            <person name="Galperin M.Y."/>
            <person name="Jogler C."/>
        </authorList>
    </citation>
    <scope>NUCLEOTIDE SEQUENCE [LARGE SCALE GENOMIC DNA]</scope>
    <source>
        <strain evidence="4 5">Pan181</strain>
    </source>
</reference>
<sequence>MRVVGQSIDDYASSPLWWLVPDAFSPVPPSMWSFCRPFSFGHGAIVCPVLYWMETILGKKLYCGNLSYEMSSGDLEKLFSEFGGVRDAQVVSDRETGRSKGFGFVEMESDGDAQSAINGLNETLHNGRPLTVNEAKPRESRSGGGGGGYGGGRGRRY</sequence>
<dbReference type="Gene3D" id="3.30.70.330">
    <property type="match status" value="1"/>
</dbReference>
<dbReference type="InterPro" id="IPR048289">
    <property type="entry name" value="RRM2_NsCP33-like"/>
</dbReference>
<dbReference type="GO" id="GO:0003723">
    <property type="term" value="F:RNA binding"/>
    <property type="evidence" value="ECO:0007669"/>
    <property type="project" value="UniProtKB-KW"/>
</dbReference>
<dbReference type="KEGG" id="amuc:Pan181_43800"/>
<keyword evidence="5" id="KW-1185">Reference proteome</keyword>
<dbReference type="EMBL" id="CP036278">
    <property type="protein sequence ID" value="QDU58153.1"/>
    <property type="molecule type" value="Genomic_DNA"/>
</dbReference>
<evidence type="ECO:0000256" key="2">
    <source>
        <dbReference type="SAM" id="MobiDB-lite"/>
    </source>
</evidence>
<dbReference type="InterPro" id="IPR052462">
    <property type="entry name" value="SLIRP/GR-RBP-like"/>
</dbReference>
<dbReference type="InterPro" id="IPR012677">
    <property type="entry name" value="Nucleotide-bd_a/b_plait_sf"/>
</dbReference>